<dbReference type="Proteomes" id="UP001164712">
    <property type="component" value="Chromosome"/>
</dbReference>
<sequence>MTTENRYDPIQQYIDESRIQRLLSLYAHNLDDGKFTENALLFEHADFIVINDFAHGSQEVKQFFENGVQRHEDGTPRTWHSVSNVLIELSATGETARSVCYFTVHQALDAFPLQPICAGRYEDSFEKYQGEWRFTSRKVVPRLMGDVHLHVGQPLDSH</sequence>
<dbReference type="CDD" id="cd00531">
    <property type="entry name" value="NTF2_like"/>
    <property type="match status" value="1"/>
</dbReference>
<dbReference type="InterPro" id="IPR037401">
    <property type="entry name" value="SnoaL-like"/>
</dbReference>
<dbReference type="Gene3D" id="3.10.450.50">
    <property type="match status" value="1"/>
</dbReference>
<accession>A0ABY7HRV3</accession>
<dbReference type="RefSeq" id="WP_045047006.1">
    <property type="nucleotide sequence ID" value="NZ_CP114058.1"/>
</dbReference>
<evidence type="ECO:0000313" key="3">
    <source>
        <dbReference type="Proteomes" id="UP001164712"/>
    </source>
</evidence>
<dbReference type="InterPro" id="IPR032710">
    <property type="entry name" value="NTF2-like_dom_sf"/>
</dbReference>
<gene>
    <name evidence="2" type="ORF">O1V66_04390</name>
</gene>
<protein>
    <submittedName>
        <fullName evidence="2">Nuclear transport factor 2 family protein</fullName>
    </submittedName>
</protein>
<feature type="domain" description="SnoaL-like" evidence="1">
    <location>
        <begin position="15"/>
        <end position="138"/>
    </location>
</feature>
<organism evidence="2 3">
    <name type="scientific">Rouxiella chamberiensis</name>
    <dbReference type="NCBI Taxonomy" id="1513468"/>
    <lineage>
        <taxon>Bacteria</taxon>
        <taxon>Pseudomonadati</taxon>
        <taxon>Pseudomonadota</taxon>
        <taxon>Gammaproteobacteria</taxon>
        <taxon>Enterobacterales</taxon>
        <taxon>Yersiniaceae</taxon>
        <taxon>Rouxiella</taxon>
    </lineage>
</organism>
<keyword evidence="3" id="KW-1185">Reference proteome</keyword>
<dbReference type="EMBL" id="CP114058">
    <property type="protein sequence ID" value="WAT01943.1"/>
    <property type="molecule type" value="Genomic_DNA"/>
</dbReference>
<proteinExistence type="predicted"/>
<evidence type="ECO:0000259" key="1">
    <source>
        <dbReference type="Pfam" id="PF13577"/>
    </source>
</evidence>
<reference evidence="2" key="1">
    <citation type="submission" date="2022-12" db="EMBL/GenBank/DDBJ databases">
        <title>Complete genome sequence of an Australian strain of Rouxiella badensis DAR84756 and resolution of the R. badensis DSM100043 and R. chamberiensis DSM28324 genomes.</title>
        <authorList>
            <person name="Paul S."/>
            <person name="Anderson P.J."/>
            <person name="Maynard G."/>
            <person name="Dyall-Smith M."/>
            <person name="Kudinha T."/>
        </authorList>
    </citation>
    <scope>NUCLEOTIDE SEQUENCE</scope>
    <source>
        <strain evidence="2">DSM 28324</strain>
    </source>
</reference>
<dbReference type="Pfam" id="PF13577">
    <property type="entry name" value="SnoaL_4"/>
    <property type="match status" value="1"/>
</dbReference>
<evidence type="ECO:0000313" key="2">
    <source>
        <dbReference type="EMBL" id="WAT01943.1"/>
    </source>
</evidence>
<name>A0ABY7HRV3_9GAMM</name>
<dbReference type="SUPFAM" id="SSF54427">
    <property type="entry name" value="NTF2-like"/>
    <property type="match status" value="1"/>
</dbReference>